<dbReference type="STRING" id="1160509.A0A3N4HRU2"/>
<dbReference type="Pfam" id="PF12796">
    <property type="entry name" value="Ank_2"/>
    <property type="match status" value="1"/>
</dbReference>
<dbReference type="Gene3D" id="1.25.40.20">
    <property type="entry name" value="Ankyrin repeat-containing domain"/>
    <property type="match status" value="2"/>
</dbReference>
<protein>
    <submittedName>
        <fullName evidence="5">Ankyrin</fullName>
    </submittedName>
</protein>
<dbReference type="AlphaFoldDB" id="A0A3N4HRU2"/>
<proteinExistence type="predicted"/>
<evidence type="ECO:0000256" key="2">
    <source>
        <dbReference type="ARBA" id="ARBA00023043"/>
    </source>
</evidence>
<dbReference type="SUPFAM" id="SSF48403">
    <property type="entry name" value="Ankyrin repeat"/>
    <property type="match status" value="1"/>
</dbReference>
<dbReference type="PROSITE" id="PS50297">
    <property type="entry name" value="ANK_REP_REGION"/>
    <property type="match status" value="2"/>
</dbReference>
<evidence type="ECO:0000313" key="5">
    <source>
        <dbReference type="EMBL" id="RPA76565.1"/>
    </source>
</evidence>
<keyword evidence="6" id="KW-1185">Reference proteome</keyword>
<dbReference type="OrthoDB" id="4772757at2759"/>
<feature type="compositionally biased region" description="Basic and acidic residues" evidence="4">
    <location>
        <begin position="238"/>
        <end position="248"/>
    </location>
</feature>
<dbReference type="InterPro" id="IPR036770">
    <property type="entry name" value="Ankyrin_rpt-contain_sf"/>
</dbReference>
<feature type="repeat" description="ANK" evidence="3">
    <location>
        <begin position="105"/>
        <end position="139"/>
    </location>
</feature>
<reference evidence="5 6" key="1">
    <citation type="journal article" date="2018" name="Nat. Ecol. Evol.">
        <title>Pezizomycetes genomes reveal the molecular basis of ectomycorrhizal truffle lifestyle.</title>
        <authorList>
            <person name="Murat C."/>
            <person name="Payen T."/>
            <person name="Noel B."/>
            <person name="Kuo A."/>
            <person name="Morin E."/>
            <person name="Chen J."/>
            <person name="Kohler A."/>
            <person name="Krizsan K."/>
            <person name="Balestrini R."/>
            <person name="Da Silva C."/>
            <person name="Montanini B."/>
            <person name="Hainaut M."/>
            <person name="Levati E."/>
            <person name="Barry K.W."/>
            <person name="Belfiori B."/>
            <person name="Cichocki N."/>
            <person name="Clum A."/>
            <person name="Dockter R.B."/>
            <person name="Fauchery L."/>
            <person name="Guy J."/>
            <person name="Iotti M."/>
            <person name="Le Tacon F."/>
            <person name="Lindquist E.A."/>
            <person name="Lipzen A."/>
            <person name="Malagnac F."/>
            <person name="Mello A."/>
            <person name="Molinier V."/>
            <person name="Miyauchi S."/>
            <person name="Poulain J."/>
            <person name="Riccioni C."/>
            <person name="Rubini A."/>
            <person name="Sitrit Y."/>
            <person name="Splivallo R."/>
            <person name="Traeger S."/>
            <person name="Wang M."/>
            <person name="Zifcakova L."/>
            <person name="Wipf D."/>
            <person name="Zambonelli A."/>
            <person name="Paolocci F."/>
            <person name="Nowrousian M."/>
            <person name="Ottonello S."/>
            <person name="Baldrian P."/>
            <person name="Spatafora J.W."/>
            <person name="Henrissat B."/>
            <person name="Nagy L.G."/>
            <person name="Aury J.M."/>
            <person name="Wincker P."/>
            <person name="Grigoriev I.V."/>
            <person name="Bonfante P."/>
            <person name="Martin F.M."/>
        </authorList>
    </citation>
    <scope>NUCLEOTIDE SEQUENCE [LARGE SCALE GENOMIC DNA]</scope>
    <source>
        <strain evidence="5 6">RN42</strain>
    </source>
</reference>
<dbReference type="PANTHER" id="PTHR24126:SF14">
    <property type="entry name" value="ANK_REP_REGION DOMAIN-CONTAINING PROTEIN"/>
    <property type="match status" value="1"/>
</dbReference>
<feature type="compositionally biased region" description="Polar residues" evidence="4">
    <location>
        <begin position="258"/>
        <end position="267"/>
    </location>
</feature>
<sequence length="267" mass="28767">MRHQVSKLLQTGADPNIPCDNYGCALQAAAYYGHEETVHILLANQALVNEPADASLLPPGLFLTGSRSCGNALNAAAASGHEAIARILIDNGAHVNAHVPSKFGYGASALYIAARNGNSSMVILRLLLDNGAEVDAVSSVFGTAIQLATQIGAIRMVEVLIEKGANVNMDGGYYGESLINATALDIAKWNGDGQMYRLLECNGAFSSSVCPTMDDSEDHWQPESSFRQERERLRKLQTHRKADSEDPYARPGHPLTFHSKNQPAVFF</sequence>
<feature type="repeat" description="ANK" evidence="3">
    <location>
        <begin position="143"/>
        <end position="172"/>
    </location>
</feature>
<dbReference type="PROSITE" id="PS50088">
    <property type="entry name" value="ANK_REPEAT"/>
    <property type="match status" value="2"/>
</dbReference>
<dbReference type="SMART" id="SM00248">
    <property type="entry name" value="ANK"/>
    <property type="match status" value="4"/>
</dbReference>
<dbReference type="PRINTS" id="PR01415">
    <property type="entry name" value="ANKYRIN"/>
</dbReference>
<gene>
    <name evidence="5" type="ORF">BJ508DRAFT_213563</name>
</gene>
<organism evidence="5 6">
    <name type="scientific">Ascobolus immersus RN42</name>
    <dbReference type="NCBI Taxonomy" id="1160509"/>
    <lineage>
        <taxon>Eukaryota</taxon>
        <taxon>Fungi</taxon>
        <taxon>Dikarya</taxon>
        <taxon>Ascomycota</taxon>
        <taxon>Pezizomycotina</taxon>
        <taxon>Pezizomycetes</taxon>
        <taxon>Pezizales</taxon>
        <taxon>Ascobolaceae</taxon>
        <taxon>Ascobolus</taxon>
    </lineage>
</organism>
<dbReference type="PANTHER" id="PTHR24126">
    <property type="entry name" value="ANKYRIN REPEAT, PH AND SEC7 DOMAIN CONTAINING PROTEIN SECG-RELATED"/>
    <property type="match status" value="1"/>
</dbReference>
<dbReference type="Proteomes" id="UP000275078">
    <property type="component" value="Unassembled WGS sequence"/>
</dbReference>
<dbReference type="InterPro" id="IPR002110">
    <property type="entry name" value="Ankyrin_rpt"/>
</dbReference>
<keyword evidence="1" id="KW-0677">Repeat</keyword>
<evidence type="ECO:0000256" key="3">
    <source>
        <dbReference type="PROSITE-ProRule" id="PRU00023"/>
    </source>
</evidence>
<keyword evidence="2 3" id="KW-0040">ANK repeat</keyword>
<dbReference type="EMBL" id="ML119742">
    <property type="protein sequence ID" value="RPA76565.1"/>
    <property type="molecule type" value="Genomic_DNA"/>
</dbReference>
<evidence type="ECO:0000256" key="4">
    <source>
        <dbReference type="SAM" id="MobiDB-lite"/>
    </source>
</evidence>
<feature type="region of interest" description="Disordered" evidence="4">
    <location>
        <begin position="238"/>
        <end position="267"/>
    </location>
</feature>
<evidence type="ECO:0000256" key="1">
    <source>
        <dbReference type="ARBA" id="ARBA00022737"/>
    </source>
</evidence>
<accession>A0A3N4HRU2</accession>
<name>A0A3N4HRU2_ASCIM</name>
<evidence type="ECO:0000313" key="6">
    <source>
        <dbReference type="Proteomes" id="UP000275078"/>
    </source>
</evidence>